<keyword evidence="2 8" id="KW-0812">Transmembrane</keyword>
<comment type="subcellular location">
    <subcellularLocation>
        <location evidence="1">Membrane</location>
        <topology evidence="1">Single-pass membrane protein</topology>
    </subcellularLocation>
    <subcellularLocation>
        <location evidence="6">Nucleus</location>
    </subcellularLocation>
</comment>
<dbReference type="InterPro" id="IPR038704">
    <property type="entry name" value="YEAST_sf"/>
</dbReference>
<dbReference type="Gene3D" id="2.60.40.1970">
    <property type="entry name" value="YEATS domain"/>
    <property type="match status" value="1"/>
</dbReference>
<feature type="compositionally biased region" description="Basic and acidic residues" evidence="7">
    <location>
        <begin position="228"/>
        <end position="239"/>
    </location>
</feature>
<evidence type="ECO:0000259" key="9">
    <source>
        <dbReference type="PROSITE" id="PS51037"/>
    </source>
</evidence>
<feature type="region of interest" description="Disordered" evidence="7">
    <location>
        <begin position="341"/>
        <end position="360"/>
    </location>
</feature>
<evidence type="ECO:0000256" key="1">
    <source>
        <dbReference type="ARBA" id="ARBA00004167"/>
    </source>
</evidence>
<evidence type="ECO:0000256" key="8">
    <source>
        <dbReference type="SAM" id="Phobius"/>
    </source>
</evidence>
<evidence type="ECO:0000256" key="7">
    <source>
        <dbReference type="SAM" id="MobiDB-lite"/>
    </source>
</evidence>
<dbReference type="InterPro" id="IPR055127">
    <property type="entry name" value="YEATS2_3HBD"/>
</dbReference>
<reference evidence="10 11" key="1">
    <citation type="submission" date="2024-01" db="EMBL/GenBank/DDBJ databases">
        <title>A draft genome for a cacao thread blight-causing isolate of Paramarasmius palmivorus.</title>
        <authorList>
            <person name="Baruah I.K."/>
            <person name="Bukari Y."/>
            <person name="Amoako-Attah I."/>
            <person name="Meinhardt L.W."/>
            <person name="Bailey B.A."/>
            <person name="Cohen S.P."/>
        </authorList>
    </citation>
    <scope>NUCLEOTIDE SEQUENCE [LARGE SCALE GENOMIC DNA]</scope>
    <source>
        <strain evidence="10 11">GH-12</strain>
    </source>
</reference>
<dbReference type="EMBL" id="JAYKXP010000008">
    <property type="protein sequence ID" value="KAK7054687.1"/>
    <property type="molecule type" value="Genomic_DNA"/>
</dbReference>
<evidence type="ECO:0000313" key="11">
    <source>
        <dbReference type="Proteomes" id="UP001383192"/>
    </source>
</evidence>
<accession>A0AAW0DSE2</accession>
<keyword evidence="5 6" id="KW-0539">Nucleus</keyword>
<feature type="region of interest" description="Disordered" evidence="7">
    <location>
        <begin position="219"/>
        <end position="252"/>
    </location>
</feature>
<organism evidence="10 11">
    <name type="scientific">Paramarasmius palmivorus</name>
    <dbReference type="NCBI Taxonomy" id="297713"/>
    <lineage>
        <taxon>Eukaryota</taxon>
        <taxon>Fungi</taxon>
        <taxon>Dikarya</taxon>
        <taxon>Basidiomycota</taxon>
        <taxon>Agaricomycotina</taxon>
        <taxon>Agaricomycetes</taxon>
        <taxon>Agaricomycetidae</taxon>
        <taxon>Agaricales</taxon>
        <taxon>Marasmiineae</taxon>
        <taxon>Marasmiaceae</taxon>
        <taxon>Paramarasmius</taxon>
    </lineage>
</organism>
<dbReference type="GO" id="GO:0071944">
    <property type="term" value="C:cell periphery"/>
    <property type="evidence" value="ECO:0007669"/>
    <property type="project" value="UniProtKB-ARBA"/>
</dbReference>
<dbReference type="AlphaFoldDB" id="A0AAW0DSE2"/>
<comment type="caution">
    <text evidence="10">The sequence shown here is derived from an EMBL/GenBank/DDBJ whole genome shotgun (WGS) entry which is preliminary data.</text>
</comment>
<dbReference type="PANTHER" id="PTHR15549">
    <property type="entry name" value="PAIRED IMMUNOGLOBULIN-LIKE TYPE 2 RECEPTOR"/>
    <property type="match status" value="1"/>
</dbReference>
<feature type="compositionally biased region" description="Low complexity" evidence="7">
    <location>
        <begin position="139"/>
        <end position="177"/>
    </location>
</feature>
<dbReference type="InterPro" id="IPR051694">
    <property type="entry name" value="Immunoregulatory_rcpt-like"/>
</dbReference>
<name>A0AAW0DSE2_9AGAR</name>
<dbReference type="GO" id="GO:0005634">
    <property type="term" value="C:nucleus"/>
    <property type="evidence" value="ECO:0007669"/>
    <property type="project" value="UniProtKB-SubCell"/>
</dbReference>
<dbReference type="PROSITE" id="PS51037">
    <property type="entry name" value="YEATS"/>
    <property type="match status" value="1"/>
</dbReference>
<sequence>MGKRHFCVEPTDTDLNPQSMNSANQSPCSVASSLLGVCSGGSYDVKALPENSRYLGPSIDGANECQCSTVTYSLISACGLCQNRTISSWSEWSGNCPTVFISTFPLPIPQGTLVPGWAYLDVKSTGFFDESLAKENANATESTAVPTPTTTSSSIIPSSTSSAEPSPTPTPGATSAEEATKAERKSDTIGSAVVGALLGLILIVGVIVGFYIRRQRRQKAAKSNNQHPETDGSSVEKDSAIMGDDAFGMHPNKRRKIDEDESRYVQAIIPEVDIEIGLRERLAETIEGRIAWALALQEALTNGTANDNQAPFKDIALDVLGAIESRSDIIFHNEHATPVAIHPIKPTGRPPPKEKPNTRSQKAKFIYLRSDDQIFLLRCPTCLKTAFNALQGLYNHGRMAHNLDWGTQEQCVKACAVPRHELDHELDLDNGIDITGAAGGVRPGVRSLFEMAIEGSHGDSEGGLHLTRTLGWHSETPALAQFLGKEARRKGIKVWDEEEDVDVDGFEGLLNVNQDGQNVKPQWRMSYTHRSVPKEDIQIESTTADSVQMHGDGAEPSANTDDAGGNPQSTSRFPHHLQGHCYRPLFCLYLRFAIDSLPYVMLLILRIDERSPQTPDHTHKWMITVESSAYSLDLTTVLTSLTVTSLSDESALSSADSIKPVHTKEPPFLVVGTTAEPFLARVELKFTPSKMRPEGQTVVLEHWLDMLGAGSPCKGDEQVVDVELDKDTTILPAKTGYIPVKSKKHWESIRVKEEAEDDAENALNTPPQNDQGLAKTYTDYATVLKTLLPKFPMTIGLLRVLLPTIRLPYKLVADQEQFKSLMMGRRKAIEWGRAKAIRDAYAETLEKEGIRSIPLTVGDVFRWLEDEGYFIRDEKVEEQPEIKGKAKGRSREQPDDQWCRVCGLGYSFHTIATTTGTNVGTPSTSDFRCRIVPKELQYYRIPTIDVEIALKKHLLRAKGATTAPDSSQVPTTHSRLARSKMDTSEWVRRLRNHDIVMAVEPNLTEFRFLTTSNRPNYPIAAVGTNLDAVRASVAPHAYLALVMKQFIQYLVKAGLETSRRDTGFGVGFNSPVQNRYGQDHYSNTPLPTPMSTAMAVASANRKKAAGGGKKKEPMNKVQTAIKVLTPMHILAGVITRYAQARATQQFLPGGIENQELSLAVYRCLARLGIGVVDIDTSSE</sequence>
<evidence type="ECO:0000313" key="10">
    <source>
        <dbReference type="EMBL" id="KAK7054687.1"/>
    </source>
</evidence>
<feature type="region of interest" description="Disordered" evidence="7">
    <location>
        <begin position="138"/>
        <end position="185"/>
    </location>
</feature>
<keyword evidence="11" id="KW-1185">Reference proteome</keyword>
<feature type="transmembrane region" description="Helical" evidence="8">
    <location>
        <begin position="189"/>
        <end position="212"/>
    </location>
</feature>
<evidence type="ECO:0000256" key="4">
    <source>
        <dbReference type="ARBA" id="ARBA00023136"/>
    </source>
</evidence>
<dbReference type="InterPro" id="IPR055129">
    <property type="entry name" value="YEATS_dom"/>
</dbReference>
<keyword evidence="3 8" id="KW-1133">Transmembrane helix</keyword>
<gene>
    <name evidence="10" type="ORF">VNI00_003150</name>
</gene>
<evidence type="ECO:0000256" key="3">
    <source>
        <dbReference type="ARBA" id="ARBA00022989"/>
    </source>
</evidence>
<evidence type="ECO:0000256" key="6">
    <source>
        <dbReference type="PROSITE-ProRule" id="PRU00376"/>
    </source>
</evidence>
<evidence type="ECO:0000256" key="5">
    <source>
        <dbReference type="ARBA" id="ARBA00023242"/>
    </source>
</evidence>
<protein>
    <recommendedName>
        <fullName evidence="9">YEATS domain-containing protein</fullName>
    </recommendedName>
</protein>
<dbReference type="GO" id="GO:0016020">
    <property type="term" value="C:membrane"/>
    <property type="evidence" value="ECO:0007669"/>
    <property type="project" value="UniProtKB-SubCell"/>
</dbReference>
<keyword evidence="4 8" id="KW-0472">Membrane</keyword>
<evidence type="ECO:0000256" key="2">
    <source>
        <dbReference type="ARBA" id="ARBA00022692"/>
    </source>
</evidence>
<dbReference type="Pfam" id="PF22951">
    <property type="entry name" value="3HBD"/>
    <property type="match status" value="1"/>
</dbReference>
<dbReference type="CDD" id="cd12087">
    <property type="entry name" value="TM_EGFR-like"/>
    <property type="match status" value="1"/>
</dbReference>
<feature type="region of interest" description="Disordered" evidence="7">
    <location>
        <begin position="544"/>
        <end position="571"/>
    </location>
</feature>
<dbReference type="Proteomes" id="UP001383192">
    <property type="component" value="Unassembled WGS sequence"/>
</dbReference>
<proteinExistence type="predicted"/>
<feature type="domain" description="YEATS" evidence="9">
    <location>
        <begin position="582"/>
        <end position="734"/>
    </location>
</feature>